<feature type="non-terminal residue" evidence="3">
    <location>
        <position position="1"/>
    </location>
</feature>
<dbReference type="OrthoDB" id="10259236at2759"/>
<accession>A0A8H6IGS3</accession>
<dbReference type="GO" id="GO:0006754">
    <property type="term" value="P:ATP biosynthetic process"/>
    <property type="evidence" value="ECO:0007669"/>
    <property type="project" value="TreeGrafter"/>
</dbReference>
<gene>
    <name evidence="3" type="ORF">DFP72DRAFT_787083</name>
</gene>
<keyword evidence="1" id="KW-0378">Hydrolase</keyword>
<protein>
    <recommendedName>
        <fullName evidence="2">Nudix hydrolase domain-containing protein</fullName>
    </recommendedName>
</protein>
<dbReference type="PROSITE" id="PS00893">
    <property type="entry name" value="NUDIX_BOX"/>
    <property type="match status" value="1"/>
</dbReference>
<dbReference type="PANTHER" id="PTHR21340">
    <property type="entry name" value="DIADENOSINE 5,5-P1,P4-TETRAPHOSPHATE PYROPHOSPHOHYDROLASE MUTT"/>
    <property type="match status" value="1"/>
</dbReference>
<feature type="non-terminal residue" evidence="3">
    <location>
        <position position="176"/>
    </location>
</feature>
<sequence>FPSHAFVLSAGSVLFRTHPTTGQLEICVVHNTHRKSNAWILPKGRKDQGESMATTAVRETYEETGYPCELFPCTIPTRSPYPGKSLKPYVILEAKDSVEPFYMTVRELKDGSLKQVWWYITWLQGNSAEKVEGVSMPSEEGYESEFVDVPRALEVFEGSFFKEIVIKAVDLVTKAL</sequence>
<dbReference type="PANTHER" id="PTHR21340:SF0">
    <property type="entry name" value="BIS(5'-NUCLEOSYL)-TETRAPHOSPHATASE [ASYMMETRICAL]"/>
    <property type="match status" value="1"/>
</dbReference>
<dbReference type="EMBL" id="JACGCI010000005">
    <property type="protein sequence ID" value="KAF6764047.1"/>
    <property type="molecule type" value="Genomic_DNA"/>
</dbReference>
<dbReference type="SUPFAM" id="SSF55811">
    <property type="entry name" value="Nudix"/>
    <property type="match status" value="1"/>
</dbReference>
<dbReference type="Gene3D" id="3.90.79.10">
    <property type="entry name" value="Nucleoside Triphosphate Pyrophosphohydrolase"/>
    <property type="match status" value="1"/>
</dbReference>
<dbReference type="GO" id="GO:0004081">
    <property type="term" value="F:bis(5'-nucleosyl)-tetraphosphatase (asymmetrical) activity"/>
    <property type="evidence" value="ECO:0007669"/>
    <property type="project" value="TreeGrafter"/>
</dbReference>
<dbReference type="Pfam" id="PF00293">
    <property type="entry name" value="NUDIX"/>
    <property type="match status" value="1"/>
</dbReference>
<keyword evidence="4" id="KW-1185">Reference proteome</keyword>
<evidence type="ECO:0000259" key="2">
    <source>
        <dbReference type="PROSITE" id="PS51462"/>
    </source>
</evidence>
<evidence type="ECO:0000256" key="1">
    <source>
        <dbReference type="ARBA" id="ARBA00022801"/>
    </source>
</evidence>
<evidence type="ECO:0000313" key="3">
    <source>
        <dbReference type="EMBL" id="KAF6764047.1"/>
    </source>
</evidence>
<dbReference type="InterPro" id="IPR020084">
    <property type="entry name" value="NUDIX_hydrolase_CS"/>
</dbReference>
<proteinExistence type="predicted"/>
<comment type="caution">
    <text evidence="3">The sequence shown here is derived from an EMBL/GenBank/DDBJ whole genome shotgun (WGS) entry which is preliminary data.</text>
</comment>
<dbReference type="InterPro" id="IPR051325">
    <property type="entry name" value="Nudix_hydrolase_domain"/>
</dbReference>
<feature type="domain" description="Nudix hydrolase" evidence="2">
    <location>
        <begin position="5"/>
        <end position="170"/>
    </location>
</feature>
<dbReference type="PROSITE" id="PS51462">
    <property type="entry name" value="NUDIX"/>
    <property type="match status" value="1"/>
</dbReference>
<dbReference type="Proteomes" id="UP000521943">
    <property type="component" value="Unassembled WGS sequence"/>
</dbReference>
<organism evidence="3 4">
    <name type="scientific">Ephemerocybe angulata</name>
    <dbReference type="NCBI Taxonomy" id="980116"/>
    <lineage>
        <taxon>Eukaryota</taxon>
        <taxon>Fungi</taxon>
        <taxon>Dikarya</taxon>
        <taxon>Basidiomycota</taxon>
        <taxon>Agaricomycotina</taxon>
        <taxon>Agaricomycetes</taxon>
        <taxon>Agaricomycetidae</taxon>
        <taxon>Agaricales</taxon>
        <taxon>Agaricineae</taxon>
        <taxon>Psathyrellaceae</taxon>
        <taxon>Ephemerocybe</taxon>
    </lineage>
</organism>
<name>A0A8H6IGS3_9AGAR</name>
<evidence type="ECO:0000313" key="4">
    <source>
        <dbReference type="Proteomes" id="UP000521943"/>
    </source>
</evidence>
<dbReference type="AlphaFoldDB" id="A0A8H6IGS3"/>
<dbReference type="GO" id="GO:0006167">
    <property type="term" value="P:AMP biosynthetic process"/>
    <property type="evidence" value="ECO:0007669"/>
    <property type="project" value="TreeGrafter"/>
</dbReference>
<reference evidence="3 4" key="1">
    <citation type="submission" date="2020-07" db="EMBL/GenBank/DDBJ databases">
        <title>Comparative genomics of pyrophilous fungi reveals a link between fire events and developmental genes.</title>
        <authorList>
            <consortium name="DOE Joint Genome Institute"/>
            <person name="Steindorff A.S."/>
            <person name="Carver A."/>
            <person name="Calhoun S."/>
            <person name="Stillman K."/>
            <person name="Liu H."/>
            <person name="Lipzen A."/>
            <person name="Pangilinan J."/>
            <person name="Labutti K."/>
            <person name="Bruns T.D."/>
            <person name="Grigoriev I.V."/>
        </authorList>
    </citation>
    <scope>NUCLEOTIDE SEQUENCE [LARGE SCALE GENOMIC DNA]</scope>
    <source>
        <strain evidence="3 4">CBS 144469</strain>
    </source>
</reference>
<dbReference type="InterPro" id="IPR000086">
    <property type="entry name" value="NUDIX_hydrolase_dom"/>
</dbReference>
<dbReference type="InterPro" id="IPR015797">
    <property type="entry name" value="NUDIX_hydrolase-like_dom_sf"/>
</dbReference>